<comment type="caution">
    <text evidence="2">The sequence shown here is derived from an EMBL/GenBank/DDBJ whole genome shotgun (WGS) entry which is preliminary data.</text>
</comment>
<sequence length="288" mass="30879">MFNHLSENKKIRPARFAGQFYSAEPGELRQEIAGYLALASATKLAEPPKMILVPHAGYMYSGPVAARAYNLLTGTDFTRVILLGRSHNASFAGVAADTHQGWQTPLGKVLVDQKFILALARADKDIFLDSAPHQGDHILEAQLPFLQAVLSAKFQIAPLVLGSEETAFSHKLAQALAALIDKKTLVVISSDLAHYPPGRTAQALDQKTLALIAGLDEPALIAHLNGVGRLNIPNLQTLACGGSAILTGMRLAQILKLKPKILGYQNSGDRVPQGKDRVVGYGAVAFFT</sequence>
<dbReference type="PANTHER" id="PTHR11060:SF0">
    <property type="entry name" value="PROTEIN MEMO1"/>
    <property type="match status" value="1"/>
</dbReference>
<dbReference type="Proteomes" id="UP000231086">
    <property type="component" value="Unassembled WGS sequence"/>
</dbReference>
<organism evidence="2 3">
    <name type="scientific">Candidatus Portnoybacteria bacterium CG10_big_fil_rev_8_21_14_0_10_44_7</name>
    <dbReference type="NCBI Taxonomy" id="1974816"/>
    <lineage>
        <taxon>Bacteria</taxon>
        <taxon>Candidatus Portnoyibacteriota</taxon>
    </lineage>
</organism>
<reference evidence="3" key="1">
    <citation type="submission" date="2017-09" db="EMBL/GenBank/DDBJ databases">
        <title>Depth-based differentiation of microbial function through sediment-hosted aquifers and enrichment of novel symbionts in the deep terrestrial subsurface.</title>
        <authorList>
            <person name="Probst A.J."/>
            <person name="Ladd B."/>
            <person name="Jarett J.K."/>
            <person name="Geller-Mcgrath D.E."/>
            <person name="Sieber C.M.K."/>
            <person name="Emerson J.B."/>
            <person name="Anantharaman K."/>
            <person name="Thomas B.C."/>
            <person name="Malmstrom R."/>
            <person name="Stieglmeier M."/>
            <person name="Klingl A."/>
            <person name="Woyke T."/>
            <person name="Ryan C.M."/>
            <person name="Banfield J.F."/>
        </authorList>
    </citation>
    <scope>NUCLEOTIDE SEQUENCE [LARGE SCALE GENOMIC DNA]</scope>
</reference>
<evidence type="ECO:0000313" key="2">
    <source>
        <dbReference type="EMBL" id="PJE59717.1"/>
    </source>
</evidence>
<comment type="similarity">
    <text evidence="1">Belongs to the MEMO1 family.</text>
</comment>
<dbReference type="InterPro" id="IPR002737">
    <property type="entry name" value="MEMO1_fam"/>
</dbReference>
<proteinExistence type="inferred from homology"/>
<name>A0A2M8KII1_9BACT</name>
<evidence type="ECO:0000313" key="3">
    <source>
        <dbReference type="Proteomes" id="UP000231086"/>
    </source>
</evidence>
<dbReference type="NCBIfam" id="TIGR04336">
    <property type="entry name" value="AmmeMemoSam_B"/>
    <property type="match status" value="1"/>
</dbReference>
<dbReference type="CDD" id="cd07361">
    <property type="entry name" value="MEMO_like"/>
    <property type="match status" value="1"/>
</dbReference>
<protein>
    <submittedName>
        <fullName evidence="2">AmmeMemoRadiSam system protein B</fullName>
    </submittedName>
</protein>
<dbReference type="EMBL" id="PFEA01000039">
    <property type="protein sequence ID" value="PJE59717.1"/>
    <property type="molecule type" value="Genomic_DNA"/>
</dbReference>
<accession>A0A2M8KII1</accession>
<dbReference type="Pfam" id="PF01875">
    <property type="entry name" value="Memo"/>
    <property type="match status" value="1"/>
</dbReference>
<evidence type="ECO:0000256" key="1">
    <source>
        <dbReference type="ARBA" id="ARBA00006315"/>
    </source>
</evidence>
<dbReference type="AlphaFoldDB" id="A0A2M8KII1"/>
<gene>
    <name evidence="2" type="primary">amrB</name>
    <name evidence="2" type="ORF">COU85_02165</name>
</gene>
<dbReference type="Gene3D" id="3.40.830.10">
    <property type="entry name" value="LigB-like"/>
    <property type="match status" value="1"/>
</dbReference>
<dbReference type="PANTHER" id="PTHR11060">
    <property type="entry name" value="PROTEIN MEMO1"/>
    <property type="match status" value="1"/>
</dbReference>